<organism evidence="2 3">
    <name type="scientific">Acrocarpospora corrugata</name>
    <dbReference type="NCBI Taxonomy" id="35763"/>
    <lineage>
        <taxon>Bacteria</taxon>
        <taxon>Bacillati</taxon>
        <taxon>Actinomycetota</taxon>
        <taxon>Actinomycetes</taxon>
        <taxon>Streptosporangiales</taxon>
        <taxon>Streptosporangiaceae</taxon>
        <taxon>Acrocarpospora</taxon>
    </lineage>
</organism>
<reference evidence="2 3" key="1">
    <citation type="submission" date="2019-10" db="EMBL/GenBank/DDBJ databases">
        <title>Whole genome shotgun sequence of Acrocarpospora corrugata NBRC 13972.</title>
        <authorList>
            <person name="Ichikawa N."/>
            <person name="Kimura A."/>
            <person name="Kitahashi Y."/>
            <person name="Komaki H."/>
            <person name="Oguchi A."/>
        </authorList>
    </citation>
    <scope>NUCLEOTIDE SEQUENCE [LARGE SCALE GENOMIC DNA]</scope>
    <source>
        <strain evidence="2 3">NBRC 13972</strain>
    </source>
</reference>
<dbReference type="AlphaFoldDB" id="A0A5M3W8Q2"/>
<gene>
    <name evidence="2" type="ORF">Acor_56190</name>
</gene>
<evidence type="ECO:0000313" key="3">
    <source>
        <dbReference type="Proteomes" id="UP000334990"/>
    </source>
</evidence>
<sequence>MAGSAILAEKADCWDERDQLPEVTEAEILELCRWLLLQPPPRGRTCRVADHCNAVSPHVKERIGPASLYDGRWDERDRDAAVQETGPSGRGECPSGRFGGSGSGRISRSAWSWAHDRQPCAAQAR</sequence>
<feature type="region of interest" description="Disordered" evidence="1">
    <location>
        <begin position="74"/>
        <end position="125"/>
    </location>
</feature>
<proteinExistence type="predicted"/>
<name>A0A5M3W8Q2_9ACTN</name>
<comment type="caution">
    <text evidence="2">The sequence shown here is derived from an EMBL/GenBank/DDBJ whole genome shotgun (WGS) entry which is preliminary data.</text>
</comment>
<evidence type="ECO:0000256" key="1">
    <source>
        <dbReference type="SAM" id="MobiDB-lite"/>
    </source>
</evidence>
<dbReference type="Proteomes" id="UP000334990">
    <property type="component" value="Unassembled WGS sequence"/>
</dbReference>
<accession>A0A5M3W8Q2</accession>
<evidence type="ECO:0000313" key="2">
    <source>
        <dbReference type="EMBL" id="GES03553.1"/>
    </source>
</evidence>
<keyword evidence="3" id="KW-1185">Reference proteome</keyword>
<dbReference type="EMBL" id="BLAD01000070">
    <property type="protein sequence ID" value="GES03553.1"/>
    <property type="molecule type" value="Genomic_DNA"/>
</dbReference>
<protein>
    <submittedName>
        <fullName evidence="2">Uncharacterized protein</fullName>
    </submittedName>
</protein>